<organism evidence="1 2">
    <name type="scientific">Caerostris darwini</name>
    <dbReference type="NCBI Taxonomy" id="1538125"/>
    <lineage>
        <taxon>Eukaryota</taxon>
        <taxon>Metazoa</taxon>
        <taxon>Ecdysozoa</taxon>
        <taxon>Arthropoda</taxon>
        <taxon>Chelicerata</taxon>
        <taxon>Arachnida</taxon>
        <taxon>Araneae</taxon>
        <taxon>Araneomorphae</taxon>
        <taxon>Entelegynae</taxon>
        <taxon>Araneoidea</taxon>
        <taxon>Araneidae</taxon>
        <taxon>Caerostris</taxon>
    </lineage>
</organism>
<comment type="caution">
    <text evidence="1">The sequence shown here is derived from an EMBL/GenBank/DDBJ whole genome shotgun (WGS) entry which is preliminary data.</text>
</comment>
<sequence>MDSVGGFRETKAFGFRGKYGCTTERNCRKVSSLNDLKCIRSDCGALDESRIVIFLHYLPVAGVGNLRACCLPLDVVAVSQAPSPESKPDSPSPLIVT</sequence>
<accession>A0AAV4UYG9</accession>
<dbReference type="EMBL" id="BPLQ01012144">
    <property type="protein sequence ID" value="GIY62976.1"/>
    <property type="molecule type" value="Genomic_DNA"/>
</dbReference>
<protein>
    <submittedName>
        <fullName evidence="1">Uncharacterized protein</fullName>
    </submittedName>
</protein>
<proteinExistence type="predicted"/>
<evidence type="ECO:0000313" key="1">
    <source>
        <dbReference type="EMBL" id="GIY62976.1"/>
    </source>
</evidence>
<gene>
    <name evidence="1" type="ORF">CDAR_376391</name>
</gene>
<reference evidence="1 2" key="1">
    <citation type="submission" date="2021-06" db="EMBL/GenBank/DDBJ databases">
        <title>Caerostris darwini draft genome.</title>
        <authorList>
            <person name="Kono N."/>
            <person name="Arakawa K."/>
        </authorList>
    </citation>
    <scope>NUCLEOTIDE SEQUENCE [LARGE SCALE GENOMIC DNA]</scope>
</reference>
<dbReference type="Proteomes" id="UP001054837">
    <property type="component" value="Unassembled WGS sequence"/>
</dbReference>
<evidence type="ECO:0000313" key="2">
    <source>
        <dbReference type="Proteomes" id="UP001054837"/>
    </source>
</evidence>
<keyword evidence="2" id="KW-1185">Reference proteome</keyword>
<dbReference type="AlphaFoldDB" id="A0AAV4UYG9"/>
<name>A0AAV4UYG9_9ARAC</name>